<name>A0AAV2RT31_MEGNR</name>
<dbReference type="InterPro" id="IPR002181">
    <property type="entry name" value="Fibrinogen_a/b/g_C_dom"/>
</dbReference>
<comment type="subcellular location">
    <subcellularLocation>
        <location evidence="1">Secreted</location>
    </subcellularLocation>
</comment>
<feature type="domain" description="Fibrinogen C-terminal" evidence="7">
    <location>
        <begin position="6"/>
        <end position="137"/>
    </location>
</feature>
<dbReference type="InterPro" id="IPR014716">
    <property type="entry name" value="Fibrinogen_a/b/g_C_1"/>
</dbReference>
<reference evidence="8 9" key="1">
    <citation type="submission" date="2024-05" db="EMBL/GenBank/DDBJ databases">
        <authorList>
            <person name="Wallberg A."/>
        </authorList>
    </citation>
    <scope>NUCLEOTIDE SEQUENCE [LARGE SCALE GENOMIC DNA]</scope>
</reference>
<sequence>MVSVGDLVTSTARNCHELQEHGMESDGPNIIYPFSSHPDNTVLVYCDQTTEQGGWTVIQRRIDGSEDFYRDWQEYENGFGSVEKEFWLGNIVIHELTEQTVNEILVELEDWVGEKRHAHYKMFHIADDKIEENKQHH</sequence>
<dbReference type="InterPro" id="IPR036056">
    <property type="entry name" value="Fibrinogen-like_C"/>
</dbReference>
<evidence type="ECO:0000259" key="7">
    <source>
        <dbReference type="PROSITE" id="PS51406"/>
    </source>
</evidence>
<dbReference type="Proteomes" id="UP001497623">
    <property type="component" value="Unassembled WGS sequence"/>
</dbReference>
<organism evidence="8 9">
    <name type="scientific">Meganyctiphanes norvegica</name>
    <name type="common">Northern krill</name>
    <name type="synonym">Thysanopoda norvegica</name>
    <dbReference type="NCBI Taxonomy" id="48144"/>
    <lineage>
        <taxon>Eukaryota</taxon>
        <taxon>Metazoa</taxon>
        <taxon>Ecdysozoa</taxon>
        <taxon>Arthropoda</taxon>
        <taxon>Crustacea</taxon>
        <taxon>Multicrustacea</taxon>
        <taxon>Malacostraca</taxon>
        <taxon>Eumalacostraca</taxon>
        <taxon>Eucarida</taxon>
        <taxon>Euphausiacea</taxon>
        <taxon>Euphausiidae</taxon>
        <taxon>Meganyctiphanes</taxon>
    </lineage>
</organism>
<evidence type="ECO:0000256" key="1">
    <source>
        <dbReference type="ARBA" id="ARBA00004613"/>
    </source>
</evidence>
<keyword evidence="4" id="KW-0175">Coiled coil</keyword>
<dbReference type="SUPFAM" id="SSF56496">
    <property type="entry name" value="Fibrinogen C-terminal domain-like"/>
    <property type="match status" value="1"/>
</dbReference>
<dbReference type="PANTHER" id="PTHR47221:SF6">
    <property type="entry name" value="FIBRINOGEN ALPHA CHAIN"/>
    <property type="match status" value="1"/>
</dbReference>
<gene>
    <name evidence="8" type="ORF">MNOR_LOCUS27553</name>
</gene>
<accession>A0AAV2RT31</accession>
<dbReference type="PANTHER" id="PTHR47221">
    <property type="entry name" value="FIBRINOGEN ALPHA CHAIN"/>
    <property type="match status" value="1"/>
</dbReference>
<evidence type="ECO:0000256" key="3">
    <source>
        <dbReference type="ARBA" id="ARBA00022729"/>
    </source>
</evidence>
<keyword evidence="5" id="KW-1015">Disulfide bond</keyword>
<evidence type="ECO:0000256" key="6">
    <source>
        <dbReference type="ARBA" id="ARBA00023180"/>
    </source>
</evidence>
<evidence type="ECO:0000313" key="9">
    <source>
        <dbReference type="Proteomes" id="UP001497623"/>
    </source>
</evidence>
<dbReference type="EMBL" id="CAXKWB010029181">
    <property type="protein sequence ID" value="CAL4135292.1"/>
    <property type="molecule type" value="Genomic_DNA"/>
</dbReference>
<dbReference type="Pfam" id="PF00147">
    <property type="entry name" value="Fibrinogen_C"/>
    <property type="match status" value="1"/>
</dbReference>
<dbReference type="AlphaFoldDB" id="A0AAV2RT31"/>
<evidence type="ECO:0000313" key="8">
    <source>
        <dbReference type="EMBL" id="CAL4135292.1"/>
    </source>
</evidence>
<evidence type="ECO:0000256" key="4">
    <source>
        <dbReference type="ARBA" id="ARBA00023054"/>
    </source>
</evidence>
<evidence type="ECO:0000256" key="5">
    <source>
        <dbReference type="ARBA" id="ARBA00023157"/>
    </source>
</evidence>
<comment type="caution">
    <text evidence="8">The sequence shown here is derived from an EMBL/GenBank/DDBJ whole genome shotgun (WGS) entry which is preliminary data.</text>
</comment>
<keyword evidence="2" id="KW-0964">Secreted</keyword>
<protein>
    <recommendedName>
        <fullName evidence="7">Fibrinogen C-terminal domain-containing protein</fullName>
    </recommendedName>
</protein>
<dbReference type="InterPro" id="IPR037579">
    <property type="entry name" value="FIB_ANG-like"/>
</dbReference>
<dbReference type="PROSITE" id="PS51406">
    <property type="entry name" value="FIBRINOGEN_C_2"/>
    <property type="match status" value="1"/>
</dbReference>
<evidence type="ECO:0000256" key="2">
    <source>
        <dbReference type="ARBA" id="ARBA00022525"/>
    </source>
</evidence>
<keyword evidence="3" id="KW-0732">Signal</keyword>
<keyword evidence="6" id="KW-0325">Glycoprotein</keyword>
<dbReference type="Gene3D" id="3.90.215.10">
    <property type="entry name" value="Gamma Fibrinogen, chain A, domain 1"/>
    <property type="match status" value="1"/>
</dbReference>
<dbReference type="NCBIfam" id="NF040941">
    <property type="entry name" value="GGGWT_bact"/>
    <property type="match status" value="1"/>
</dbReference>
<dbReference type="SMART" id="SM00186">
    <property type="entry name" value="FBG"/>
    <property type="match status" value="1"/>
</dbReference>
<dbReference type="GO" id="GO:0005576">
    <property type="term" value="C:extracellular region"/>
    <property type="evidence" value="ECO:0007669"/>
    <property type="project" value="UniProtKB-SubCell"/>
</dbReference>
<keyword evidence="9" id="KW-1185">Reference proteome</keyword>
<proteinExistence type="predicted"/>